<dbReference type="EMBL" id="MU117963">
    <property type="protein sequence ID" value="KAF9653658.1"/>
    <property type="molecule type" value="Genomic_DNA"/>
</dbReference>
<evidence type="ECO:0000313" key="2">
    <source>
        <dbReference type="Proteomes" id="UP000886501"/>
    </source>
</evidence>
<keyword evidence="2" id="KW-1185">Reference proteome</keyword>
<gene>
    <name evidence="1" type="ORF">BDM02DRAFT_3107617</name>
</gene>
<comment type="caution">
    <text evidence="1">The sequence shown here is derived from an EMBL/GenBank/DDBJ whole genome shotgun (WGS) entry which is preliminary data.</text>
</comment>
<sequence>MNTLKGNVERARLQRGKPHPTVQGEGTEENEEKEREHCKIECAEYEWGSDISHLLQFLPNNPGLGFDIVIMSDLLHFDSSHTALVDSLTALLSKSGGSRLYVAAGKYTKQDVCDRFIDQACRAGIILVEESYQQVSWRGKMVVRGPGLDREGLKRRRDTSRLWVGRWMDRMTE</sequence>
<protein>
    <submittedName>
        <fullName evidence="1">Uncharacterized protein</fullName>
    </submittedName>
</protein>
<reference evidence="1" key="1">
    <citation type="submission" date="2019-10" db="EMBL/GenBank/DDBJ databases">
        <authorList>
            <consortium name="DOE Joint Genome Institute"/>
            <person name="Kuo A."/>
            <person name="Miyauchi S."/>
            <person name="Kiss E."/>
            <person name="Drula E."/>
            <person name="Kohler A."/>
            <person name="Sanchez-Garcia M."/>
            <person name="Andreopoulos B."/>
            <person name="Barry K.W."/>
            <person name="Bonito G."/>
            <person name="Buee M."/>
            <person name="Carver A."/>
            <person name="Chen C."/>
            <person name="Cichocki N."/>
            <person name="Clum A."/>
            <person name="Culley D."/>
            <person name="Crous P.W."/>
            <person name="Fauchery L."/>
            <person name="Girlanda M."/>
            <person name="Hayes R."/>
            <person name="Keri Z."/>
            <person name="Labutti K."/>
            <person name="Lipzen A."/>
            <person name="Lombard V."/>
            <person name="Magnuson J."/>
            <person name="Maillard F."/>
            <person name="Morin E."/>
            <person name="Murat C."/>
            <person name="Nolan M."/>
            <person name="Ohm R."/>
            <person name="Pangilinan J."/>
            <person name="Pereira M."/>
            <person name="Perotto S."/>
            <person name="Peter M."/>
            <person name="Riley R."/>
            <person name="Sitrit Y."/>
            <person name="Stielow B."/>
            <person name="Szollosi G."/>
            <person name="Zifcakova L."/>
            <person name="Stursova M."/>
            <person name="Spatafora J.W."/>
            <person name="Tedersoo L."/>
            <person name="Vaario L.-M."/>
            <person name="Yamada A."/>
            <person name="Yan M."/>
            <person name="Wang P."/>
            <person name="Xu J."/>
            <person name="Bruns T."/>
            <person name="Baldrian P."/>
            <person name="Vilgalys R."/>
            <person name="Henrissat B."/>
            <person name="Grigoriev I.V."/>
            <person name="Hibbett D."/>
            <person name="Nagy L.G."/>
            <person name="Martin F.M."/>
        </authorList>
    </citation>
    <scope>NUCLEOTIDE SEQUENCE</scope>
    <source>
        <strain evidence="1">P2</strain>
    </source>
</reference>
<name>A0ACB6ZW88_THEGA</name>
<organism evidence="1 2">
    <name type="scientific">Thelephora ganbajun</name>
    <name type="common">Ganba fungus</name>
    <dbReference type="NCBI Taxonomy" id="370292"/>
    <lineage>
        <taxon>Eukaryota</taxon>
        <taxon>Fungi</taxon>
        <taxon>Dikarya</taxon>
        <taxon>Basidiomycota</taxon>
        <taxon>Agaricomycotina</taxon>
        <taxon>Agaricomycetes</taxon>
        <taxon>Thelephorales</taxon>
        <taxon>Thelephoraceae</taxon>
        <taxon>Thelephora</taxon>
    </lineage>
</organism>
<evidence type="ECO:0000313" key="1">
    <source>
        <dbReference type="EMBL" id="KAF9653658.1"/>
    </source>
</evidence>
<accession>A0ACB6ZW88</accession>
<proteinExistence type="predicted"/>
<reference evidence="1" key="2">
    <citation type="journal article" date="2020" name="Nat. Commun.">
        <title>Large-scale genome sequencing of mycorrhizal fungi provides insights into the early evolution of symbiotic traits.</title>
        <authorList>
            <person name="Miyauchi S."/>
            <person name="Kiss E."/>
            <person name="Kuo A."/>
            <person name="Drula E."/>
            <person name="Kohler A."/>
            <person name="Sanchez-Garcia M."/>
            <person name="Morin E."/>
            <person name="Andreopoulos B."/>
            <person name="Barry K.W."/>
            <person name="Bonito G."/>
            <person name="Buee M."/>
            <person name="Carver A."/>
            <person name="Chen C."/>
            <person name="Cichocki N."/>
            <person name="Clum A."/>
            <person name="Culley D."/>
            <person name="Crous P.W."/>
            <person name="Fauchery L."/>
            <person name="Girlanda M."/>
            <person name="Hayes R.D."/>
            <person name="Keri Z."/>
            <person name="LaButti K."/>
            <person name="Lipzen A."/>
            <person name="Lombard V."/>
            <person name="Magnuson J."/>
            <person name="Maillard F."/>
            <person name="Murat C."/>
            <person name="Nolan M."/>
            <person name="Ohm R.A."/>
            <person name="Pangilinan J."/>
            <person name="Pereira M.F."/>
            <person name="Perotto S."/>
            <person name="Peter M."/>
            <person name="Pfister S."/>
            <person name="Riley R."/>
            <person name="Sitrit Y."/>
            <person name="Stielow J.B."/>
            <person name="Szollosi G."/>
            <person name="Zifcakova L."/>
            <person name="Stursova M."/>
            <person name="Spatafora J.W."/>
            <person name="Tedersoo L."/>
            <person name="Vaario L.M."/>
            <person name="Yamada A."/>
            <person name="Yan M."/>
            <person name="Wang P."/>
            <person name="Xu J."/>
            <person name="Bruns T."/>
            <person name="Baldrian P."/>
            <person name="Vilgalys R."/>
            <person name="Dunand C."/>
            <person name="Henrissat B."/>
            <person name="Grigoriev I.V."/>
            <person name="Hibbett D."/>
            <person name="Nagy L.G."/>
            <person name="Martin F.M."/>
        </authorList>
    </citation>
    <scope>NUCLEOTIDE SEQUENCE</scope>
    <source>
        <strain evidence="1">P2</strain>
    </source>
</reference>
<dbReference type="Proteomes" id="UP000886501">
    <property type="component" value="Unassembled WGS sequence"/>
</dbReference>